<evidence type="ECO:0000313" key="3">
    <source>
        <dbReference type="Ensembl" id="ENSSAUP00010037359.1"/>
    </source>
</evidence>
<dbReference type="GeneTree" id="ENSGT00940000166734"/>
<protein>
    <submittedName>
        <fullName evidence="3">Uncharacterized protein</fullName>
    </submittedName>
</protein>
<keyword evidence="4" id="KW-1185">Reference proteome</keyword>
<feature type="region of interest" description="Disordered" evidence="2">
    <location>
        <begin position="531"/>
        <end position="556"/>
    </location>
</feature>
<dbReference type="AlphaFoldDB" id="A0A671WFE2"/>
<feature type="coiled-coil region" evidence="1">
    <location>
        <begin position="285"/>
        <end position="333"/>
    </location>
</feature>
<dbReference type="PANTHER" id="PTHR32046">
    <property type="entry name" value="G DOMAIN-CONTAINING PROTEIN"/>
    <property type="match status" value="1"/>
</dbReference>
<evidence type="ECO:0000256" key="2">
    <source>
        <dbReference type="SAM" id="MobiDB-lite"/>
    </source>
</evidence>
<sequence length="556" mass="62927">SWSTPKQTAGTCINSKSPSVYKLHLTEENMDVGGCQKYRFGNDIMGKNRTIIIFGEAESGQSRLINGMINYIVGVEWEDNFRFVLVDENQMRSQAHSQTSEIIVYKINHQQGFKIDHSLTIVTVDTPGFGDKRGIKRDKEITEQLFNLFSSNNDVSEVDAVYFVAQASLAQLTPAQIDVFEYVLSIFGKDVAENIRVLVTFADGQLPPVLEAIKESGVPCPETEDSLPVHFKFSNSPFADNKSSAAGSRSKYGGFDQMCWNMGTTSMKMFFNALNVIETKSLTLTKEVLRERQSLENSVENLQKQVEVGLAKLEKIKETAEKLKDHEAEISRNENFEFDVTIMKPVQIDISGTGKYVTNCQDCHVTCHFPCAYANDEDKIKCLAMGSDGNCTECKGKCHWSVHFNQKYRWDYQEVTEKQTKTKLKEKYLKAKGAKASDEELFDEMKSEYDRVQADVMKLMEKSASCLNRLKDIALKPNPLSTPDYIDLLIEGEKSECKPGWQQRVEHLTAVREQAEFMAKVERGETLLETGPQHVGKAKRRLKVQTKNWSSGQLHE</sequence>
<dbReference type="CDD" id="cd00882">
    <property type="entry name" value="Ras_like_GTPase"/>
    <property type="match status" value="1"/>
</dbReference>
<dbReference type="Ensembl" id="ENSSAUT00010039342.1">
    <property type="protein sequence ID" value="ENSSAUP00010037359.1"/>
    <property type="gene ID" value="ENSSAUG00010015785.1"/>
</dbReference>
<reference evidence="3" key="1">
    <citation type="submission" date="2025-08" db="UniProtKB">
        <authorList>
            <consortium name="Ensembl"/>
        </authorList>
    </citation>
    <scope>IDENTIFICATION</scope>
</reference>
<evidence type="ECO:0000256" key="1">
    <source>
        <dbReference type="SAM" id="Coils"/>
    </source>
</evidence>
<proteinExistence type="predicted"/>
<dbReference type="OMA" id="FPCAYAN"/>
<dbReference type="SUPFAM" id="SSF52540">
    <property type="entry name" value="P-loop containing nucleoside triphosphate hydrolases"/>
    <property type="match status" value="1"/>
</dbReference>
<organism evidence="3 4">
    <name type="scientific">Sparus aurata</name>
    <name type="common">Gilthead sea bream</name>
    <dbReference type="NCBI Taxonomy" id="8175"/>
    <lineage>
        <taxon>Eukaryota</taxon>
        <taxon>Metazoa</taxon>
        <taxon>Chordata</taxon>
        <taxon>Craniata</taxon>
        <taxon>Vertebrata</taxon>
        <taxon>Euteleostomi</taxon>
        <taxon>Actinopterygii</taxon>
        <taxon>Neopterygii</taxon>
        <taxon>Teleostei</taxon>
        <taxon>Neoteleostei</taxon>
        <taxon>Acanthomorphata</taxon>
        <taxon>Eupercaria</taxon>
        <taxon>Spariformes</taxon>
        <taxon>Sparidae</taxon>
        <taxon>Sparus</taxon>
    </lineage>
</organism>
<name>A0A671WFE2_SPAAU</name>
<keyword evidence="1" id="KW-0175">Coiled coil</keyword>
<reference evidence="3" key="2">
    <citation type="submission" date="2025-09" db="UniProtKB">
        <authorList>
            <consortium name="Ensembl"/>
        </authorList>
    </citation>
    <scope>IDENTIFICATION</scope>
</reference>
<dbReference type="PANTHER" id="PTHR32046:SF14">
    <property type="match status" value="1"/>
</dbReference>
<dbReference type="Gene3D" id="3.40.50.300">
    <property type="entry name" value="P-loop containing nucleotide triphosphate hydrolases"/>
    <property type="match status" value="1"/>
</dbReference>
<accession>A0A671WFE2</accession>
<dbReference type="InParanoid" id="A0A671WFE2"/>
<dbReference type="Proteomes" id="UP000472265">
    <property type="component" value="Unassembled WGS sequence"/>
</dbReference>
<dbReference type="InterPro" id="IPR027417">
    <property type="entry name" value="P-loop_NTPase"/>
</dbReference>
<feature type="compositionally biased region" description="Polar residues" evidence="2">
    <location>
        <begin position="545"/>
        <end position="556"/>
    </location>
</feature>
<evidence type="ECO:0000313" key="4">
    <source>
        <dbReference type="Proteomes" id="UP000472265"/>
    </source>
</evidence>